<dbReference type="Proteomes" id="UP000295281">
    <property type="component" value="Unassembled WGS sequence"/>
</dbReference>
<protein>
    <recommendedName>
        <fullName evidence="5">Short subunit dehydrogenase</fullName>
    </recommendedName>
</protein>
<evidence type="ECO:0000313" key="4">
    <source>
        <dbReference type="Proteomes" id="UP000295281"/>
    </source>
</evidence>
<comment type="caution">
    <text evidence="3">The sequence shown here is derived from an EMBL/GenBank/DDBJ whole genome shotgun (WGS) entry which is preliminary data.</text>
</comment>
<dbReference type="AlphaFoldDB" id="A0A4R6V345"/>
<dbReference type="PANTHER" id="PTHR43157">
    <property type="entry name" value="PHOSPHATIDYLINOSITOL-GLYCAN BIOSYNTHESIS CLASS F PROTEIN-RELATED"/>
    <property type="match status" value="1"/>
</dbReference>
<accession>A0A4R6V345</accession>
<evidence type="ECO:0000313" key="3">
    <source>
        <dbReference type="EMBL" id="TDQ54470.1"/>
    </source>
</evidence>
<organism evidence="3 4">
    <name type="scientific">Actinorugispora endophytica</name>
    <dbReference type="NCBI Taxonomy" id="1605990"/>
    <lineage>
        <taxon>Bacteria</taxon>
        <taxon>Bacillati</taxon>
        <taxon>Actinomycetota</taxon>
        <taxon>Actinomycetes</taxon>
        <taxon>Streptosporangiales</taxon>
        <taxon>Nocardiopsidaceae</taxon>
        <taxon>Actinorugispora</taxon>
    </lineage>
</organism>
<proteinExistence type="predicted"/>
<dbReference type="PANTHER" id="PTHR43157:SF31">
    <property type="entry name" value="PHOSPHATIDYLINOSITOL-GLYCAN BIOSYNTHESIS CLASS F PROTEIN"/>
    <property type="match status" value="1"/>
</dbReference>
<dbReference type="GO" id="GO:0016491">
    <property type="term" value="F:oxidoreductase activity"/>
    <property type="evidence" value="ECO:0007669"/>
    <property type="project" value="UniProtKB-KW"/>
</dbReference>
<reference evidence="3 4" key="1">
    <citation type="submission" date="2019-03" db="EMBL/GenBank/DDBJ databases">
        <title>Genomic Encyclopedia of Type Strains, Phase IV (KMG-IV): sequencing the most valuable type-strain genomes for metagenomic binning, comparative biology and taxonomic classification.</title>
        <authorList>
            <person name="Goeker M."/>
        </authorList>
    </citation>
    <scope>NUCLEOTIDE SEQUENCE [LARGE SCALE GENOMIC DNA]</scope>
    <source>
        <strain evidence="3 4">DSM 46770</strain>
    </source>
</reference>
<keyword evidence="1" id="KW-0560">Oxidoreductase</keyword>
<dbReference type="Gene3D" id="3.40.50.720">
    <property type="entry name" value="NAD(P)-binding Rossmann-like Domain"/>
    <property type="match status" value="1"/>
</dbReference>
<keyword evidence="4" id="KW-1185">Reference proteome</keyword>
<gene>
    <name evidence="3" type="ORF">EV190_102304</name>
</gene>
<feature type="region of interest" description="Disordered" evidence="2">
    <location>
        <begin position="72"/>
        <end position="92"/>
    </location>
</feature>
<sequence length="182" mass="19155">MAAVWIRLLPRVRERVVTVPSDGRKAGSTDVEDLDRERGPYRALAAYARAEPADLLFTSELQRLLSRAGSPVVSTAAHPGRAATNPLRSDGRRGARRLAQKAVVGLFAQSDDDGALPTLHAAVAGVPGDGYAGPSGFLEGRGAPKPVGRPARARDAGAARRLWKASEDLTGVAFPRGSLRTA</sequence>
<evidence type="ECO:0000256" key="2">
    <source>
        <dbReference type="SAM" id="MobiDB-lite"/>
    </source>
</evidence>
<evidence type="ECO:0008006" key="5">
    <source>
        <dbReference type="Google" id="ProtNLM"/>
    </source>
</evidence>
<dbReference type="EMBL" id="SNYN01000002">
    <property type="protein sequence ID" value="TDQ54470.1"/>
    <property type="molecule type" value="Genomic_DNA"/>
</dbReference>
<name>A0A4R6V345_9ACTN</name>
<evidence type="ECO:0000256" key="1">
    <source>
        <dbReference type="ARBA" id="ARBA00023002"/>
    </source>
</evidence>